<dbReference type="InterPro" id="IPR035906">
    <property type="entry name" value="MetI-like_sf"/>
</dbReference>
<evidence type="ECO:0000256" key="6">
    <source>
        <dbReference type="ARBA" id="ARBA00023136"/>
    </source>
</evidence>
<keyword evidence="5 7" id="KW-1133">Transmembrane helix</keyword>
<feature type="transmembrane region" description="Helical" evidence="7">
    <location>
        <begin position="55"/>
        <end position="72"/>
    </location>
</feature>
<keyword evidence="10" id="KW-1185">Reference proteome</keyword>
<feature type="transmembrane region" description="Helical" evidence="7">
    <location>
        <begin position="215"/>
        <end position="236"/>
    </location>
</feature>
<evidence type="ECO:0000256" key="3">
    <source>
        <dbReference type="ARBA" id="ARBA00022475"/>
    </source>
</evidence>
<keyword evidence="4 7" id="KW-0812">Transmembrane</keyword>
<dbReference type="Proteomes" id="UP000637267">
    <property type="component" value="Unassembled WGS sequence"/>
</dbReference>
<evidence type="ECO:0000256" key="5">
    <source>
        <dbReference type="ARBA" id="ARBA00022989"/>
    </source>
</evidence>
<evidence type="ECO:0000256" key="2">
    <source>
        <dbReference type="ARBA" id="ARBA00022448"/>
    </source>
</evidence>
<evidence type="ECO:0000256" key="4">
    <source>
        <dbReference type="ARBA" id="ARBA00022692"/>
    </source>
</evidence>
<evidence type="ECO:0000259" key="8">
    <source>
        <dbReference type="PROSITE" id="PS50928"/>
    </source>
</evidence>
<dbReference type="Gene3D" id="1.10.3720.10">
    <property type="entry name" value="MetI-like"/>
    <property type="match status" value="1"/>
</dbReference>
<comment type="subcellular location">
    <subcellularLocation>
        <location evidence="1 7">Cell membrane</location>
        <topology evidence="1 7">Multi-pass membrane protein</topology>
    </subcellularLocation>
</comment>
<dbReference type="PANTHER" id="PTHR30151:SF38">
    <property type="entry name" value="ALIPHATIC SULFONATES TRANSPORT PERMEASE PROTEIN SSUC-RELATED"/>
    <property type="match status" value="1"/>
</dbReference>
<evidence type="ECO:0000256" key="7">
    <source>
        <dbReference type="RuleBase" id="RU363032"/>
    </source>
</evidence>
<dbReference type="PROSITE" id="PS50928">
    <property type="entry name" value="ABC_TM1"/>
    <property type="match status" value="1"/>
</dbReference>
<keyword evidence="2 7" id="KW-0813">Transport</keyword>
<proteinExistence type="inferred from homology"/>
<dbReference type="EMBL" id="BMLX01000003">
    <property type="protein sequence ID" value="GGP22717.1"/>
    <property type="molecule type" value="Genomic_DNA"/>
</dbReference>
<evidence type="ECO:0000313" key="9">
    <source>
        <dbReference type="EMBL" id="GGP22717.1"/>
    </source>
</evidence>
<dbReference type="PANTHER" id="PTHR30151">
    <property type="entry name" value="ALKANE SULFONATE ABC TRANSPORTER-RELATED, MEMBRANE SUBUNIT"/>
    <property type="match status" value="1"/>
</dbReference>
<feature type="transmembrane region" description="Helical" evidence="7">
    <location>
        <begin position="27"/>
        <end position="48"/>
    </location>
</feature>
<evidence type="ECO:0000313" key="10">
    <source>
        <dbReference type="Proteomes" id="UP000637267"/>
    </source>
</evidence>
<evidence type="ECO:0000256" key="1">
    <source>
        <dbReference type="ARBA" id="ARBA00004651"/>
    </source>
</evidence>
<feature type="transmembrane region" description="Helical" evidence="7">
    <location>
        <begin position="92"/>
        <end position="112"/>
    </location>
</feature>
<dbReference type="InterPro" id="IPR000515">
    <property type="entry name" value="MetI-like"/>
</dbReference>
<accession>A0ABQ2PBX0</accession>
<dbReference type="SUPFAM" id="SSF161098">
    <property type="entry name" value="MetI-like"/>
    <property type="match status" value="1"/>
</dbReference>
<dbReference type="Pfam" id="PF00528">
    <property type="entry name" value="BPD_transp_1"/>
    <property type="match status" value="1"/>
</dbReference>
<keyword evidence="6 7" id="KW-0472">Membrane</keyword>
<protein>
    <recommendedName>
        <fullName evidence="8">ABC transmembrane type-1 domain-containing protein</fullName>
    </recommendedName>
</protein>
<feature type="domain" description="ABC transmembrane type-1" evidence="8">
    <location>
        <begin position="81"/>
        <end position="265"/>
    </location>
</feature>
<comment type="caution">
    <text evidence="9">The sequence shown here is derived from an EMBL/GenBank/DDBJ whole genome shotgun (WGS) entry which is preliminary data.</text>
</comment>
<reference evidence="10" key="1">
    <citation type="journal article" date="2019" name="Int. J. Syst. Evol. Microbiol.">
        <title>The Global Catalogue of Microorganisms (GCM) 10K type strain sequencing project: providing services to taxonomists for standard genome sequencing and annotation.</title>
        <authorList>
            <consortium name="The Broad Institute Genomics Platform"/>
            <consortium name="The Broad Institute Genome Sequencing Center for Infectious Disease"/>
            <person name="Wu L."/>
            <person name="Ma J."/>
        </authorList>
    </citation>
    <scope>NUCLEOTIDE SEQUENCE [LARGE SCALE GENOMIC DNA]</scope>
    <source>
        <strain evidence="10">CGMCC 1.8859</strain>
    </source>
</reference>
<feature type="transmembrane region" description="Helical" evidence="7">
    <location>
        <begin position="124"/>
        <end position="145"/>
    </location>
</feature>
<organism evidence="9 10">
    <name type="scientific">Silvimonas iriomotensis</name>
    <dbReference type="NCBI Taxonomy" id="449662"/>
    <lineage>
        <taxon>Bacteria</taxon>
        <taxon>Pseudomonadati</taxon>
        <taxon>Pseudomonadota</taxon>
        <taxon>Betaproteobacteria</taxon>
        <taxon>Neisseriales</taxon>
        <taxon>Chitinibacteraceae</taxon>
        <taxon>Silvimonas</taxon>
    </lineage>
</organism>
<gene>
    <name evidence="9" type="ORF">GCM10010970_27170</name>
</gene>
<sequence length="280" mass="30131">MSADSSTAVILAAPARPAPGASRLAGVLVKASHVLAGAIVPLLLLALWQHAASAHWLPVQLLPSPALVYASFIDLWQSGDLTSNLVISLKRVGWSLLLGGGAGLVLGVLFGFSRRARAYLYPTFEVVAQFPVIGWIPLLIIFVGIGEPLKVLAISLAVIVPVTVQTTKGIAQVPRPLLDVARVYRFSLPQVITRVVLPSALPTLFNGLRQAVMQAWLALVFVELLAAGEGVGYLMVWGRQLLQLDLVVVAMILIGIVGVVLDRLLALIEQRLQRWRRNAF</sequence>
<feature type="transmembrane region" description="Helical" evidence="7">
    <location>
        <begin position="248"/>
        <end position="268"/>
    </location>
</feature>
<keyword evidence="3" id="KW-1003">Cell membrane</keyword>
<name>A0ABQ2PBX0_9NEIS</name>
<dbReference type="RefSeq" id="WP_188704895.1">
    <property type="nucleotide sequence ID" value="NZ_BMLX01000003.1"/>
</dbReference>
<dbReference type="CDD" id="cd06261">
    <property type="entry name" value="TM_PBP2"/>
    <property type="match status" value="1"/>
</dbReference>
<comment type="similarity">
    <text evidence="7">Belongs to the binding-protein-dependent transport system permease family.</text>
</comment>